<dbReference type="InterPro" id="IPR051313">
    <property type="entry name" value="Bact_iron-sidero_bind"/>
</dbReference>
<dbReference type="Proteomes" id="UP000290517">
    <property type="component" value="Unassembled WGS sequence"/>
</dbReference>
<evidence type="ECO:0000256" key="4">
    <source>
        <dbReference type="ARBA" id="ARBA00022729"/>
    </source>
</evidence>
<evidence type="ECO:0000313" key="7">
    <source>
        <dbReference type="EMBL" id="RXR22696.1"/>
    </source>
</evidence>
<protein>
    <submittedName>
        <fullName evidence="8">ABC transporter substrate-binding protein</fullName>
    </submittedName>
</protein>
<comment type="subcellular location">
    <subcellularLocation>
        <location evidence="1">Cell envelope</location>
    </subcellularLocation>
</comment>
<evidence type="ECO:0000256" key="5">
    <source>
        <dbReference type="SAM" id="SignalP"/>
    </source>
</evidence>
<proteinExistence type="inferred from homology"/>
<feature type="signal peptide" evidence="5">
    <location>
        <begin position="1"/>
        <end position="33"/>
    </location>
</feature>
<dbReference type="AlphaFoldDB" id="A0A4Q1KQ92"/>
<keyword evidence="10" id="KW-1185">Reference proteome</keyword>
<feature type="chain" id="PRO_5020925875" evidence="5">
    <location>
        <begin position="34"/>
        <end position="326"/>
    </location>
</feature>
<dbReference type="Pfam" id="PF01497">
    <property type="entry name" value="Peripla_BP_2"/>
    <property type="match status" value="1"/>
</dbReference>
<evidence type="ECO:0000313" key="9">
    <source>
        <dbReference type="Proteomes" id="UP000289805"/>
    </source>
</evidence>
<dbReference type="Proteomes" id="UP000289805">
    <property type="component" value="Unassembled WGS sequence"/>
</dbReference>
<keyword evidence="3" id="KW-0813">Transport</keyword>
<organism evidence="8 9">
    <name type="scientific">Oerskovia turbata</name>
    <dbReference type="NCBI Taxonomy" id="1713"/>
    <lineage>
        <taxon>Bacteria</taxon>
        <taxon>Bacillati</taxon>
        <taxon>Actinomycetota</taxon>
        <taxon>Actinomycetes</taxon>
        <taxon>Micrococcales</taxon>
        <taxon>Cellulomonadaceae</taxon>
        <taxon>Oerskovia</taxon>
    </lineage>
</organism>
<dbReference type="GO" id="GO:1901678">
    <property type="term" value="P:iron coordination entity transport"/>
    <property type="evidence" value="ECO:0007669"/>
    <property type="project" value="UniProtKB-ARBA"/>
</dbReference>
<dbReference type="EMBL" id="SDJQ01000020">
    <property type="protein sequence ID" value="RXR32032.1"/>
    <property type="molecule type" value="Genomic_DNA"/>
</dbReference>
<accession>A0A4Q1KQ92</accession>
<evidence type="ECO:0000256" key="2">
    <source>
        <dbReference type="ARBA" id="ARBA00008814"/>
    </source>
</evidence>
<dbReference type="GO" id="GO:0030288">
    <property type="term" value="C:outer membrane-bounded periplasmic space"/>
    <property type="evidence" value="ECO:0007669"/>
    <property type="project" value="TreeGrafter"/>
</dbReference>
<dbReference type="STRING" id="1713.GCA_000718325_02925"/>
<evidence type="ECO:0000313" key="10">
    <source>
        <dbReference type="Proteomes" id="UP000290517"/>
    </source>
</evidence>
<gene>
    <name evidence="7" type="ORF">EQW73_15885</name>
    <name evidence="8" type="ORF">EQW78_14985</name>
</gene>
<dbReference type="EMBL" id="SDJR01000012">
    <property type="protein sequence ID" value="RXR22696.1"/>
    <property type="molecule type" value="Genomic_DNA"/>
</dbReference>
<evidence type="ECO:0000259" key="6">
    <source>
        <dbReference type="PROSITE" id="PS50983"/>
    </source>
</evidence>
<evidence type="ECO:0000256" key="3">
    <source>
        <dbReference type="ARBA" id="ARBA00022448"/>
    </source>
</evidence>
<dbReference type="PANTHER" id="PTHR30532">
    <property type="entry name" value="IRON III DICITRATE-BINDING PERIPLASMIC PROTEIN"/>
    <property type="match status" value="1"/>
</dbReference>
<dbReference type="PROSITE" id="PS50983">
    <property type="entry name" value="FE_B12_PBP"/>
    <property type="match status" value="1"/>
</dbReference>
<reference evidence="9 10" key="1">
    <citation type="submission" date="2019-01" db="EMBL/GenBank/DDBJ databases">
        <title>Oerskovia turbata Genome sequencing and assembly.</title>
        <authorList>
            <person name="Dou T."/>
        </authorList>
    </citation>
    <scope>NUCLEOTIDE SEQUENCE [LARGE SCALE GENOMIC DNA]</scope>
    <source>
        <strain evidence="8 9">JCM12123</strain>
        <strain evidence="7 10">JCM3160</strain>
    </source>
</reference>
<dbReference type="PANTHER" id="PTHR30532:SF28">
    <property type="entry name" value="PETROBACTIN-BINDING PROTEIN YCLQ"/>
    <property type="match status" value="1"/>
</dbReference>
<evidence type="ECO:0000313" key="8">
    <source>
        <dbReference type="EMBL" id="RXR32032.1"/>
    </source>
</evidence>
<comment type="caution">
    <text evidence="8">The sequence shown here is derived from an EMBL/GenBank/DDBJ whole genome shotgun (WGS) entry which is preliminary data.</text>
</comment>
<dbReference type="RefSeq" id="WP_030152409.1">
    <property type="nucleotide sequence ID" value="NZ_JOFV01000014.1"/>
</dbReference>
<name>A0A4Q1KQ92_9CELL</name>
<feature type="domain" description="Fe/B12 periplasmic-binding" evidence="6">
    <location>
        <begin position="59"/>
        <end position="326"/>
    </location>
</feature>
<keyword evidence="4 5" id="KW-0732">Signal</keyword>
<dbReference type="Gene3D" id="3.40.50.1980">
    <property type="entry name" value="Nitrogenase molybdenum iron protein domain"/>
    <property type="match status" value="2"/>
</dbReference>
<dbReference type="InterPro" id="IPR002491">
    <property type="entry name" value="ABC_transptr_periplasmic_BD"/>
</dbReference>
<dbReference type="PROSITE" id="PS51257">
    <property type="entry name" value="PROKAR_LIPOPROTEIN"/>
    <property type="match status" value="1"/>
</dbReference>
<dbReference type="SUPFAM" id="SSF53807">
    <property type="entry name" value="Helical backbone' metal receptor"/>
    <property type="match status" value="1"/>
</dbReference>
<comment type="similarity">
    <text evidence="2">Belongs to the bacterial solute-binding protein 8 family.</text>
</comment>
<dbReference type="OrthoDB" id="63946at2"/>
<evidence type="ECO:0000256" key="1">
    <source>
        <dbReference type="ARBA" id="ARBA00004196"/>
    </source>
</evidence>
<sequence>MKLTTSPRRWTALTGAGIAAAIALTGCSSSAEAEEAPAATTITVETNNGDVEVPVEPVRVAALDSTAFETLLAFGIEPVVAPKPLLPSTGFEAWVDDADVLDAGSHREPDLEAVSEAAPDLIIGGYRFADYTEDLSKIATTIDIAPADDSEGGYVEALKAQTLTLGKIFDKEEEAEKLVADLEKSTAAAAGATNGESVFLASTSVGRVDNAAGRLARIIEPLDLTDVFAVDSEKLDDGSHHTDQGLAPETVAQANPDWVIVFDRDAATSDEEFTPAQEIFASQAAWAETTFTTNDQVIYLEPNFYITEGIHAYTQAFDQISAKFAA</sequence>